<dbReference type="GO" id="GO:0005886">
    <property type="term" value="C:plasma membrane"/>
    <property type="evidence" value="ECO:0007669"/>
    <property type="project" value="UniProtKB-SubCell"/>
</dbReference>
<evidence type="ECO:0000256" key="4">
    <source>
        <dbReference type="ARBA" id="ARBA00022519"/>
    </source>
</evidence>
<accession>A0A839ALX4</accession>
<comment type="subcellular location">
    <subcellularLocation>
        <location evidence="1 9">Cell inner membrane</location>
        <topology evidence="1 9">Multi-pass membrane protein</topology>
    </subcellularLocation>
</comment>
<dbReference type="GO" id="GO:0022857">
    <property type="term" value="F:transmembrane transporter activity"/>
    <property type="evidence" value="ECO:0007669"/>
    <property type="project" value="UniProtKB-UniRule"/>
</dbReference>
<keyword evidence="7 9" id="KW-0472">Membrane</keyword>
<evidence type="ECO:0000313" key="11">
    <source>
        <dbReference type="EMBL" id="MBA5779429.1"/>
    </source>
</evidence>
<organism evidence="11 12">
    <name type="scientific">Stappia albiluteola</name>
    <dbReference type="NCBI Taxonomy" id="2758565"/>
    <lineage>
        <taxon>Bacteria</taxon>
        <taxon>Pseudomonadati</taxon>
        <taxon>Pseudomonadota</taxon>
        <taxon>Alphaproteobacteria</taxon>
        <taxon>Hyphomicrobiales</taxon>
        <taxon>Stappiaceae</taxon>
        <taxon>Stappia</taxon>
    </lineage>
</organism>
<comment type="caution">
    <text evidence="11">The sequence shown here is derived from an EMBL/GenBank/DDBJ whole genome shotgun (WGS) entry which is preliminary data.</text>
</comment>
<dbReference type="InterPro" id="IPR055348">
    <property type="entry name" value="DctQ"/>
</dbReference>
<evidence type="ECO:0000256" key="2">
    <source>
        <dbReference type="ARBA" id="ARBA00022448"/>
    </source>
</evidence>
<name>A0A839ALX4_9HYPH</name>
<evidence type="ECO:0000256" key="8">
    <source>
        <dbReference type="ARBA" id="ARBA00038436"/>
    </source>
</evidence>
<sequence>MVVAGTLLVILVAIFGWLVFGRYVLNSTPTWVEQWSLIIVAYVTFLGAAVGIRRGTHLSIDFVREAMPGAVRIPLHLLSDLMMIVFGAFMGWQGWLLVATNVNRIVPLINISESWRAAPVMVCGILIVLFASFDMLARIQRGISRGV</sequence>
<dbReference type="InterPro" id="IPR007387">
    <property type="entry name" value="TRAP_DctQ"/>
</dbReference>
<keyword evidence="2 9" id="KW-0813">Transport</keyword>
<dbReference type="AlphaFoldDB" id="A0A839ALX4"/>
<feature type="transmembrane region" description="Helical" evidence="9">
    <location>
        <begin position="73"/>
        <end position="95"/>
    </location>
</feature>
<reference evidence="11 12" key="1">
    <citation type="submission" date="2020-07" db="EMBL/GenBank/DDBJ databases">
        <title>Stappia sp., F7233, whole genome shotgun sequencing project.</title>
        <authorList>
            <person name="Jiang S."/>
            <person name="Liu Z.W."/>
            <person name="Du Z.J."/>
        </authorList>
    </citation>
    <scope>NUCLEOTIDE SEQUENCE [LARGE SCALE GENOMIC DNA]</scope>
    <source>
        <strain evidence="11 12">F7233</strain>
    </source>
</reference>
<evidence type="ECO:0000256" key="7">
    <source>
        <dbReference type="ARBA" id="ARBA00023136"/>
    </source>
</evidence>
<protein>
    <recommendedName>
        <fullName evidence="9">TRAP transporter small permease protein</fullName>
    </recommendedName>
</protein>
<keyword evidence="6 9" id="KW-1133">Transmembrane helix</keyword>
<evidence type="ECO:0000313" key="12">
    <source>
        <dbReference type="Proteomes" id="UP000541109"/>
    </source>
</evidence>
<comment type="function">
    <text evidence="9">Part of the tripartite ATP-independent periplasmic (TRAP) transport system.</text>
</comment>
<proteinExistence type="inferred from homology"/>
<keyword evidence="12" id="KW-1185">Reference proteome</keyword>
<evidence type="ECO:0000259" key="10">
    <source>
        <dbReference type="Pfam" id="PF04290"/>
    </source>
</evidence>
<feature type="transmembrane region" description="Helical" evidence="9">
    <location>
        <begin position="115"/>
        <end position="137"/>
    </location>
</feature>
<comment type="similarity">
    <text evidence="8 9">Belongs to the TRAP transporter small permease family.</text>
</comment>
<dbReference type="PANTHER" id="PTHR35011:SF11">
    <property type="entry name" value="TRAP TRANSPORTER SMALL PERMEASE PROTEIN"/>
    <property type="match status" value="1"/>
</dbReference>
<keyword evidence="3" id="KW-1003">Cell membrane</keyword>
<comment type="caution">
    <text evidence="9">Lacks conserved residue(s) required for the propagation of feature annotation.</text>
</comment>
<keyword evidence="4 9" id="KW-0997">Cell inner membrane</keyword>
<evidence type="ECO:0000256" key="6">
    <source>
        <dbReference type="ARBA" id="ARBA00022989"/>
    </source>
</evidence>
<feature type="domain" description="Tripartite ATP-independent periplasmic transporters DctQ component" evidence="10">
    <location>
        <begin position="11"/>
        <end position="136"/>
    </location>
</feature>
<gene>
    <name evidence="11" type="ORF">H2509_20045</name>
</gene>
<dbReference type="GO" id="GO:0015740">
    <property type="term" value="P:C4-dicarboxylate transport"/>
    <property type="evidence" value="ECO:0007669"/>
    <property type="project" value="TreeGrafter"/>
</dbReference>
<dbReference type="EMBL" id="JACFXV010000067">
    <property type="protein sequence ID" value="MBA5779429.1"/>
    <property type="molecule type" value="Genomic_DNA"/>
</dbReference>
<feature type="transmembrane region" description="Helical" evidence="9">
    <location>
        <begin position="31"/>
        <end position="52"/>
    </location>
</feature>
<dbReference type="Pfam" id="PF04290">
    <property type="entry name" value="DctQ"/>
    <property type="match status" value="1"/>
</dbReference>
<evidence type="ECO:0000256" key="5">
    <source>
        <dbReference type="ARBA" id="ARBA00022692"/>
    </source>
</evidence>
<evidence type="ECO:0000256" key="1">
    <source>
        <dbReference type="ARBA" id="ARBA00004429"/>
    </source>
</evidence>
<comment type="subunit">
    <text evidence="9">The complex comprises the extracytoplasmic solute receptor protein and the two transmembrane proteins.</text>
</comment>
<evidence type="ECO:0000256" key="3">
    <source>
        <dbReference type="ARBA" id="ARBA00022475"/>
    </source>
</evidence>
<keyword evidence="5 9" id="KW-0812">Transmembrane</keyword>
<dbReference type="Proteomes" id="UP000541109">
    <property type="component" value="Unassembled WGS sequence"/>
</dbReference>
<dbReference type="PANTHER" id="PTHR35011">
    <property type="entry name" value="2,3-DIKETO-L-GULONATE TRAP TRANSPORTER SMALL PERMEASE PROTEIN YIAM"/>
    <property type="match status" value="1"/>
</dbReference>
<evidence type="ECO:0000256" key="9">
    <source>
        <dbReference type="RuleBase" id="RU369079"/>
    </source>
</evidence>